<comment type="caution">
    <text evidence="4">The sequence shown here is derived from an EMBL/GenBank/DDBJ whole genome shotgun (WGS) entry which is preliminary data.</text>
</comment>
<dbReference type="InterPro" id="IPR011990">
    <property type="entry name" value="TPR-like_helical_dom_sf"/>
</dbReference>
<dbReference type="PROSITE" id="PS50005">
    <property type="entry name" value="TPR"/>
    <property type="match status" value="1"/>
</dbReference>
<dbReference type="CDD" id="cd06257">
    <property type="entry name" value="DnaJ"/>
    <property type="match status" value="1"/>
</dbReference>
<dbReference type="SUPFAM" id="SSF46565">
    <property type="entry name" value="Chaperone J-domain"/>
    <property type="match status" value="1"/>
</dbReference>
<dbReference type="PROSITE" id="PS50076">
    <property type="entry name" value="DNAJ_2"/>
    <property type="match status" value="1"/>
</dbReference>
<evidence type="ECO:0000313" key="4">
    <source>
        <dbReference type="EMBL" id="TDT60905.1"/>
    </source>
</evidence>
<accession>A0A4R7KPI0</accession>
<evidence type="ECO:0000313" key="5">
    <source>
        <dbReference type="Proteomes" id="UP000295325"/>
    </source>
</evidence>
<name>A0A4R7KPI0_9CLOT</name>
<dbReference type="AlphaFoldDB" id="A0A4R7KPI0"/>
<dbReference type="Proteomes" id="UP000295325">
    <property type="component" value="Unassembled WGS sequence"/>
</dbReference>
<protein>
    <submittedName>
        <fullName evidence="4">Molecular chaperone DnaJ</fullName>
    </submittedName>
</protein>
<keyword evidence="1" id="KW-0235">DNA replication</keyword>
<dbReference type="SUPFAM" id="SSF48452">
    <property type="entry name" value="TPR-like"/>
    <property type="match status" value="1"/>
</dbReference>
<keyword evidence="5" id="KW-1185">Reference proteome</keyword>
<dbReference type="InterPro" id="IPR001623">
    <property type="entry name" value="DnaJ_domain"/>
</dbReference>
<dbReference type="GO" id="GO:0006260">
    <property type="term" value="P:DNA replication"/>
    <property type="evidence" value="ECO:0007669"/>
    <property type="project" value="UniProtKB-KW"/>
</dbReference>
<evidence type="ECO:0000256" key="2">
    <source>
        <dbReference type="PROSITE-ProRule" id="PRU00339"/>
    </source>
</evidence>
<feature type="repeat" description="TPR" evidence="2">
    <location>
        <begin position="90"/>
        <end position="123"/>
    </location>
</feature>
<sequence>MKKYHPDKYNDNPLRDLAEEKMREINEAYQYLMREAPTSHNYGYRSSWGYSDNGTRRGSNDAFRRVREHISRNDLRAAEYELNSIDLRNAEWYFLRGLISLRKGWYSQAYDDLRRAVEMDPSNYEYRDVLNRVVNSNRSYTNYSYKRRGSTDNDLCTTCACLCCGDQCCECLGGDLISCC</sequence>
<reference evidence="4 5" key="1">
    <citation type="submission" date="2019-03" db="EMBL/GenBank/DDBJ databases">
        <title>Genomic Encyclopedia of Type Strains, Phase IV (KMG-IV): sequencing the most valuable type-strain genomes for metagenomic binning, comparative biology and taxonomic classification.</title>
        <authorList>
            <person name="Goeker M."/>
        </authorList>
    </citation>
    <scope>NUCLEOTIDE SEQUENCE [LARGE SCALE GENOMIC DNA]</scope>
    <source>
        <strain evidence="4 5">DSM 24455</strain>
    </source>
</reference>
<dbReference type="EMBL" id="SOAZ01000010">
    <property type="protein sequence ID" value="TDT60905.1"/>
    <property type="molecule type" value="Genomic_DNA"/>
</dbReference>
<dbReference type="InterPro" id="IPR019734">
    <property type="entry name" value="TPR_rpt"/>
</dbReference>
<dbReference type="Gene3D" id="1.25.40.10">
    <property type="entry name" value="Tetratricopeptide repeat domain"/>
    <property type="match status" value="1"/>
</dbReference>
<keyword evidence="2" id="KW-0802">TPR repeat</keyword>
<dbReference type="Gene3D" id="1.10.287.110">
    <property type="entry name" value="DnaJ domain"/>
    <property type="match status" value="1"/>
</dbReference>
<gene>
    <name evidence="4" type="ORF">EDD71_11022</name>
</gene>
<feature type="domain" description="J" evidence="3">
    <location>
        <begin position="1"/>
        <end position="43"/>
    </location>
</feature>
<proteinExistence type="predicted"/>
<dbReference type="InterPro" id="IPR036869">
    <property type="entry name" value="J_dom_sf"/>
</dbReference>
<evidence type="ECO:0000259" key="3">
    <source>
        <dbReference type="PROSITE" id="PS50076"/>
    </source>
</evidence>
<organism evidence="4 5">
    <name type="scientific">Fonticella tunisiensis</name>
    <dbReference type="NCBI Taxonomy" id="1096341"/>
    <lineage>
        <taxon>Bacteria</taxon>
        <taxon>Bacillati</taxon>
        <taxon>Bacillota</taxon>
        <taxon>Clostridia</taxon>
        <taxon>Eubacteriales</taxon>
        <taxon>Clostridiaceae</taxon>
        <taxon>Fonticella</taxon>
    </lineage>
</organism>
<evidence type="ECO:0000256" key="1">
    <source>
        <dbReference type="ARBA" id="ARBA00022705"/>
    </source>
</evidence>